<dbReference type="FunFam" id="1.20.1070.10:FF:000015">
    <property type="entry name" value="Olfactory receptor"/>
    <property type="match status" value="1"/>
</dbReference>
<dbReference type="InterPro" id="IPR050516">
    <property type="entry name" value="Olfactory_GPCR"/>
</dbReference>
<dbReference type="PANTHER" id="PTHR26452">
    <property type="entry name" value="OLFACTORY RECEPTOR"/>
    <property type="match status" value="1"/>
</dbReference>
<evidence type="ECO:0000313" key="13">
    <source>
        <dbReference type="Proteomes" id="UP001181693"/>
    </source>
</evidence>
<dbReference type="GO" id="GO:0004930">
    <property type="term" value="F:G protein-coupled receptor activity"/>
    <property type="evidence" value="ECO:0007669"/>
    <property type="project" value="UniProtKB-KW"/>
</dbReference>
<evidence type="ECO:0000256" key="4">
    <source>
        <dbReference type="ARBA" id="ARBA00022725"/>
    </source>
</evidence>
<gene>
    <name evidence="12" type="ORF">GDO54_015002</name>
</gene>
<dbReference type="AlphaFoldDB" id="A0AAV2ZUB4"/>
<dbReference type="InterPro" id="IPR000276">
    <property type="entry name" value="GPCR_Rhodpsn"/>
</dbReference>
<evidence type="ECO:0000259" key="11">
    <source>
        <dbReference type="PROSITE" id="PS50262"/>
    </source>
</evidence>
<keyword evidence="4" id="KW-0552">Olfaction</keyword>
<organism evidence="12 13">
    <name type="scientific">Pyxicephalus adspersus</name>
    <name type="common">African bullfrog</name>
    <dbReference type="NCBI Taxonomy" id="30357"/>
    <lineage>
        <taxon>Eukaryota</taxon>
        <taxon>Metazoa</taxon>
        <taxon>Chordata</taxon>
        <taxon>Craniata</taxon>
        <taxon>Vertebrata</taxon>
        <taxon>Euteleostomi</taxon>
        <taxon>Amphibia</taxon>
        <taxon>Batrachia</taxon>
        <taxon>Anura</taxon>
        <taxon>Neobatrachia</taxon>
        <taxon>Ranoidea</taxon>
        <taxon>Pyxicephalidae</taxon>
        <taxon>Pyxicephalinae</taxon>
        <taxon>Pyxicephalus</taxon>
    </lineage>
</organism>
<evidence type="ECO:0000256" key="6">
    <source>
        <dbReference type="ARBA" id="ARBA00023040"/>
    </source>
</evidence>
<dbReference type="GO" id="GO:0004984">
    <property type="term" value="F:olfactory receptor activity"/>
    <property type="evidence" value="ECO:0007669"/>
    <property type="project" value="InterPro"/>
</dbReference>
<sequence length="275" mass="31664">MENQTSPEIFYLLPFSTTKADKLFLFALFLLIYLTGMLVNSFIILIIWLDNHLHTPMYLFLCNLSLVDLCYTTSTSPKLLNMILTENYTISFTQCFIQLGFYWMAGSIEDLLLFTMAYDRYIAICQPVHYHRFFNRNHCILITAAIWLLGCSNSILTTVSASKIQFWPSNIMPQYLCDAKAIMKISCAKTEVFFMEIYFEIFLLALGPFTCILLSYIRIACVILGMKSKEGRKKAFSTCSSHLTVLLIFYGTSIGVYIMPRSVHYRVVEQVLTVL</sequence>
<evidence type="ECO:0000256" key="3">
    <source>
        <dbReference type="ARBA" id="ARBA00022692"/>
    </source>
</evidence>
<protein>
    <recommendedName>
        <fullName evidence="11">G-protein coupled receptors family 1 profile domain-containing protein</fullName>
    </recommendedName>
</protein>
<comment type="subcellular location">
    <subcellularLocation>
        <location evidence="1">Cell membrane</location>
        <topology evidence="1">Multi-pass membrane protein</topology>
    </subcellularLocation>
</comment>
<dbReference type="PRINTS" id="PR00237">
    <property type="entry name" value="GPCRRHODOPSN"/>
</dbReference>
<keyword evidence="8" id="KW-0675">Receptor</keyword>
<dbReference type="GO" id="GO:0005886">
    <property type="term" value="C:plasma membrane"/>
    <property type="evidence" value="ECO:0007669"/>
    <property type="project" value="UniProtKB-SubCell"/>
</dbReference>
<comment type="caution">
    <text evidence="12">The sequence shown here is derived from an EMBL/GenBank/DDBJ whole genome shotgun (WGS) entry which is preliminary data.</text>
</comment>
<feature type="transmembrane region" description="Helical" evidence="10">
    <location>
        <begin position="201"/>
        <end position="224"/>
    </location>
</feature>
<dbReference type="InterPro" id="IPR017452">
    <property type="entry name" value="GPCR_Rhodpsn_7TM"/>
</dbReference>
<keyword evidence="2" id="KW-1003">Cell membrane</keyword>
<evidence type="ECO:0000256" key="9">
    <source>
        <dbReference type="ARBA" id="ARBA00023224"/>
    </source>
</evidence>
<dbReference type="Proteomes" id="UP001181693">
    <property type="component" value="Unassembled WGS sequence"/>
</dbReference>
<feature type="transmembrane region" description="Helical" evidence="10">
    <location>
        <begin position="23"/>
        <end position="49"/>
    </location>
</feature>
<keyword evidence="5 10" id="KW-1133">Transmembrane helix</keyword>
<evidence type="ECO:0000313" key="12">
    <source>
        <dbReference type="EMBL" id="DBA19135.1"/>
    </source>
</evidence>
<keyword evidence="4" id="KW-0716">Sensory transduction</keyword>
<proteinExistence type="predicted"/>
<evidence type="ECO:0000256" key="1">
    <source>
        <dbReference type="ARBA" id="ARBA00004651"/>
    </source>
</evidence>
<dbReference type="EMBL" id="DYDO01000008">
    <property type="protein sequence ID" value="DBA19135.1"/>
    <property type="molecule type" value="Genomic_DNA"/>
</dbReference>
<evidence type="ECO:0000256" key="7">
    <source>
        <dbReference type="ARBA" id="ARBA00023136"/>
    </source>
</evidence>
<dbReference type="SUPFAM" id="SSF81321">
    <property type="entry name" value="Family A G protein-coupled receptor-like"/>
    <property type="match status" value="1"/>
</dbReference>
<reference evidence="12" key="1">
    <citation type="thesis" date="2020" institute="ProQuest LLC" country="789 East Eisenhower Parkway, Ann Arbor, MI, USA">
        <title>Comparative Genomics and Chromosome Evolution.</title>
        <authorList>
            <person name="Mudd A.B."/>
        </authorList>
    </citation>
    <scope>NUCLEOTIDE SEQUENCE</scope>
    <source>
        <strain evidence="12">1538</strain>
        <tissue evidence="12">Blood</tissue>
    </source>
</reference>
<feature type="domain" description="G-protein coupled receptors family 1 profile" evidence="11">
    <location>
        <begin position="39"/>
        <end position="275"/>
    </location>
</feature>
<dbReference type="Pfam" id="PF13853">
    <property type="entry name" value="7tm_4"/>
    <property type="match status" value="1"/>
</dbReference>
<accession>A0AAV2ZUB4</accession>
<keyword evidence="13" id="KW-1185">Reference proteome</keyword>
<evidence type="ECO:0000256" key="5">
    <source>
        <dbReference type="ARBA" id="ARBA00022989"/>
    </source>
</evidence>
<evidence type="ECO:0000256" key="10">
    <source>
        <dbReference type="SAM" id="Phobius"/>
    </source>
</evidence>
<keyword evidence="7 10" id="KW-0472">Membrane</keyword>
<dbReference type="PROSITE" id="PS50262">
    <property type="entry name" value="G_PROTEIN_RECEP_F1_2"/>
    <property type="match status" value="1"/>
</dbReference>
<keyword evidence="3 10" id="KW-0812">Transmembrane</keyword>
<keyword evidence="6" id="KW-0297">G-protein coupled receptor</keyword>
<feature type="transmembrane region" description="Helical" evidence="10">
    <location>
        <begin position="236"/>
        <end position="259"/>
    </location>
</feature>
<dbReference type="CDD" id="cd13954">
    <property type="entry name" value="7tmA_OR"/>
    <property type="match status" value="1"/>
</dbReference>
<name>A0AAV2ZUB4_PYXAD</name>
<feature type="transmembrane region" description="Helical" evidence="10">
    <location>
        <begin position="139"/>
        <end position="159"/>
    </location>
</feature>
<keyword evidence="9" id="KW-0807">Transducer</keyword>
<feature type="transmembrane region" description="Helical" evidence="10">
    <location>
        <begin position="96"/>
        <end position="118"/>
    </location>
</feature>
<evidence type="ECO:0000256" key="8">
    <source>
        <dbReference type="ARBA" id="ARBA00023170"/>
    </source>
</evidence>
<dbReference type="PRINTS" id="PR00245">
    <property type="entry name" value="OLFACTORYR"/>
</dbReference>
<evidence type="ECO:0000256" key="2">
    <source>
        <dbReference type="ARBA" id="ARBA00022475"/>
    </source>
</evidence>
<dbReference type="Gene3D" id="1.20.1070.10">
    <property type="entry name" value="Rhodopsin 7-helix transmembrane proteins"/>
    <property type="match status" value="1"/>
</dbReference>
<dbReference type="InterPro" id="IPR000725">
    <property type="entry name" value="Olfact_rcpt"/>
</dbReference>